<dbReference type="AlphaFoldDB" id="A0A9P7F961"/>
<dbReference type="EMBL" id="JABBWM010000018">
    <property type="protein sequence ID" value="KAG2111165.1"/>
    <property type="molecule type" value="Genomic_DNA"/>
</dbReference>
<name>A0A9P7F961_9AGAM</name>
<dbReference type="Proteomes" id="UP000823399">
    <property type="component" value="Unassembled WGS sequence"/>
</dbReference>
<dbReference type="GeneID" id="64699030"/>
<protein>
    <submittedName>
        <fullName evidence="1">Uncharacterized protein</fullName>
    </submittedName>
</protein>
<sequence length="63" mass="7469">MPSHDPLTYFHSDLTLIRSWHINGRNYFRILEAWFEKHDRDAKAGIEELEEYAASKCLEEGCQ</sequence>
<organism evidence="1 2">
    <name type="scientific">Suillus discolor</name>
    <dbReference type="NCBI Taxonomy" id="1912936"/>
    <lineage>
        <taxon>Eukaryota</taxon>
        <taxon>Fungi</taxon>
        <taxon>Dikarya</taxon>
        <taxon>Basidiomycota</taxon>
        <taxon>Agaricomycotina</taxon>
        <taxon>Agaricomycetes</taxon>
        <taxon>Agaricomycetidae</taxon>
        <taxon>Boletales</taxon>
        <taxon>Suillineae</taxon>
        <taxon>Suillaceae</taxon>
        <taxon>Suillus</taxon>
    </lineage>
</organism>
<evidence type="ECO:0000313" key="1">
    <source>
        <dbReference type="EMBL" id="KAG2111165.1"/>
    </source>
</evidence>
<reference evidence="1" key="1">
    <citation type="journal article" date="2020" name="New Phytol.">
        <title>Comparative genomics reveals dynamic genome evolution in host specialist ectomycorrhizal fungi.</title>
        <authorList>
            <person name="Lofgren L.A."/>
            <person name="Nguyen N.H."/>
            <person name="Vilgalys R."/>
            <person name="Ruytinx J."/>
            <person name="Liao H.L."/>
            <person name="Branco S."/>
            <person name="Kuo A."/>
            <person name="LaButti K."/>
            <person name="Lipzen A."/>
            <person name="Andreopoulos W."/>
            <person name="Pangilinan J."/>
            <person name="Riley R."/>
            <person name="Hundley H."/>
            <person name="Na H."/>
            <person name="Barry K."/>
            <person name="Grigoriev I.V."/>
            <person name="Stajich J.E."/>
            <person name="Kennedy P.G."/>
        </authorList>
    </citation>
    <scope>NUCLEOTIDE SEQUENCE</scope>
    <source>
        <strain evidence="1">FC423</strain>
    </source>
</reference>
<evidence type="ECO:0000313" key="2">
    <source>
        <dbReference type="Proteomes" id="UP000823399"/>
    </source>
</evidence>
<dbReference type="OrthoDB" id="506498at2759"/>
<keyword evidence="2" id="KW-1185">Reference proteome</keyword>
<proteinExistence type="predicted"/>
<comment type="caution">
    <text evidence="1">The sequence shown here is derived from an EMBL/GenBank/DDBJ whole genome shotgun (WGS) entry which is preliminary data.</text>
</comment>
<accession>A0A9P7F961</accession>
<gene>
    <name evidence="1" type="ORF">F5147DRAFT_686588</name>
</gene>
<dbReference type="RefSeq" id="XP_041294524.1">
    <property type="nucleotide sequence ID" value="XM_041436771.1"/>
</dbReference>